<dbReference type="EMBL" id="LWGR01000002">
    <property type="protein sequence ID" value="KZM76045.1"/>
    <property type="molecule type" value="Genomic_DNA"/>
</dbReference>
<keyword evidence="2" id="KW-1185">Reference proteome</keyword>
<organism evidence="1 2">
    <name type="scientific">Nocardia terpenica</name>
    <dbReference type="NCBI Taxonomy" id="455432"/>
    <lineage>
        <taxon>Bacteria</taxon>
        <taxon>Bacillati</taxon>
        <taxon>Actinomycetota</taxon>
        <taxon>Actinomycetes</taxon>
        <taxon>Mycobacteriales</taxon>
        <taxon>Nocardiaceae</taxon>
        <taxon>Nocardia</taxon>
    </lineage>
</organism>
<comment type="caution">
    <text evidence="1">The sequence shown here is derived from an EMBL/GenBank/DDBJ whole genome shotgun (WGS) entry which is preliminary data.</text>
</comment>
<evidence type="ECO:0000313" key="2">
    <source>
        <dbReference type="Proteomes" id="UP000076512"/>
    </source>
</evidence>
<proteinExistence type="predicted"/>
<reference evidence="1 2" key="1">
    <citation type="submission" date="2016-04" db="EMBL/GenBank/DDBJ databases">
        <authorList>
            <person name="Evans L.H."/>
            <person name="Alamgir A."/>
            <person name="Owens N."/>
            <person name="Weber N.D."/>
            <person name="Virtaneva K."/>
            <person name="Barbian K."/>
            <person name="Babar A."/>
            <person name="Rosenke K."/>
        </authorList>
    </citation>
    <scope>NUCLEOTIDE SEQUENCE [LARGE SCALE GENOMIC DNA]</scope>
    <source>
        <strain evidence="1 2">IFM 0406</strain>
    </source>
</reference>
<accession>A0A161WRN3</accession>
<protein>
    <submittedName>
        <fullName evidence="1">Uncharacterized protein</fullName>
    </submittedName>
</protein>
<sequence length="118" mass="12840">MPHTERIVHLDPGTYHWVSLKTFQICSELDHGHDVQDRVDLAVARARQPMASAVSRGGVDRRGAVPGGEPVSIALAVDDFEVLDQIVDHLAAHDGGSGKATRSDAHWRMVRSGRQALT</sequence>
<dbReference type="STRING" id="455432.AWN90_17260"/>
<gene>
    <name evidence="1" type="ORF">AWN90_17260</name>
</gene>
<name>A0A161WRN3_9NOCA</name>
<evidence type="ECO:0000313" key="1">
    <source>
        <dbReference type="EMBL" id="KZM76045.1"/>
    </source>
</evidence>
<dbReference type="AlphaFoldDB" id="A0A161WRN3"/>
<dbReference type="Proteomes" id="UP000076512">
    <property type="component" value="Unassembled WGS sequence"/>
</dbReference>